<reference evidence="3" key="1">
    <citation type="journal article" date="2020" name="New Phytol.">
        <title>Comparative genomics reveals dynamic genome evolution in host specialist ectomycorrhizal fungi.</title>
        <authorList>
            <person name="Lofgren L.A."/>
            <person name="Nguyen N.H."/>
            <person name="Vilgalys R."/>
            <person name="Ruytinx J."/>
            <person name="Liao H.L."/>
            <person name="Branco S."/>
            <person name="Kuo A."/>
            <person name="LaButti K."/>
            <person name="Lipzen A."/>
            <person name="Andreopoulos W."/>
            <person name="Pangilinan J."/>
            <person name="Riley R."/>
            <person name="Hundley H."/>
            <person name="Na H."/>
            <person name="Barry K."/>
            <person name="Grigoriev I.V."/>
            <person name="Stajich J.E."/>
            <person name="Kennedy P.G."/>
        </authorList>
    </citation>
    <scope>NUCLEOTIDE SEQUENCE</scope>
    <source>
        <strain evidence="3">DOB743</strain>
    </source>
</reference>
<sequence>MSDLETPYSQLRFPPTNYCAIELKDQSISDIVAERQQQLDAISAEISSLEAITGGIKNLQSQLVKQKNEIINSINLHNRLRSALWHLPTEILSQIFHHCLPQFNELPRPSQLKAPMLLTSICRRWREVAEGIPSLWCRLSVTVDDYHWQRVVFCYDSFLKRSRGLPLSVVLECTKSHSTKLRNLLQPYINQISSLSINFPQNQAPDQPELLLEDLPALQELSINRIPSPAIIQCISRLPSTLSSLRFISTCFLLEGLSYLTPVWAHLTIVDIKVHDQNTFLRLLQLCPNLSSLTTAIALASHEIQAWRPFTHTKLQFFIVSGALGYKSPLSGVFSALSLPNLRAFGSHSPSAWPHEEFKAFLTRSKCPLEALLVGCGLTAEQRADYAALVRSSKVTRSQAS</sequence>
<keyword evidence="4" id="KW-1185">Reference proteome</keyword>
<dbReference type="Pfam" id="PF12937">
    <property type="entry name" value="F-box-like"/>
    <property type="match status" value="1"/>
</dbReference>
<dbReference type="EMBL" id="JABBWD010000061">
    <property type="protein sequence ID" value="KAG1771061.1"/>
    <property type="molecule type" value="Genomic_DNA"/>
</dbReference>
<organism evidence="3 4">
    <name type="scientific">Suillus placidus</name>
    <dbReference type="NCBI Taxonomy" id="48579"/>
    <lineage>
        <taxon>Eukaryota</taxon>
        <taxon>Fungi</taxon>
        <taxon>Dikarya</taxon>
        <taxon>Basidiomycota</taxon>
        <taxon>Agaricomycotina</taxon>
        <taxon>Agaricomycetes</taxon>
        <taxon>Agaricomycetidae</taxon>
        <taxon>Boletales</taxon>
        <taxon>Suillineae</taxon>
        <taxon>Suillaceae</taxon>
        <taxon>Suillus</taxon>
    </lineage>
</organism>
<evidence type="ECO:0000313" key="3">
    <source>
        <dbReference type="EMBL" id="KAG1771061.1"/>
    </source>
</evidence>
<evidence type="ECO:0000259" key="2">
    <source>
        <dbReference type="Pfam" id="PF12937"/>
    </source>
</evidence>
<dbReference type="InterPro" id="IPR001810">
    <property type="entry name" value="F-box_dom"/>
</dbReference>
<feature type="coiled-coil region" evidence="1">
    <location>
        <begin position="49"/>
        <end position="76"/>
    </location>
</feature>
<comment type="caution">
    <text evidence="3">The sequence shown here is derived from an EMBL/GenBank/DDBJ whole genome shotgun (WGS) entry which is preliminary data.</text>
</comment>
<keyword evidence="1" id="KW-0175">Coiled coil</keyword>
<dbReference type="OrthoDB" id="3253362at2759"/>
<protein>
    <recommendedName>
        <fullName evidence="2">F-box domain-containing protein</fullName>
    </recommendedName>
</protein>
<accession>A0A9P6ZN62</accession>
<name>A0A9P6ZN62_9AGAM</name>
<evidence type="ECO:0000256" key="1">
    <source>
        <dbReference type="SAM" id="Coils"/>
    </source>
</evidence>
<dbReference type="AlphaFoldDB" id="A0A9P6ZN62"/>
<dbReference type="Proteomes" id="UP000714275">
    <property type="component" value="Unassembled WGS sequence"/>
</dbReference>
<dbReference type="Gene3D" id="1.20.1280.50">
    <property type="match status" value="1"/>
</dbReference>
<feature type="domain" description="F-box" evidence="2">
    <location>
        <begin position="84"/>
        <end position="140"/>
    </location>
</feature>
<evidence type="ECO:0000313" key="4">
    <source>
        <dbReference type="Proteomes" id="UP000714275"/>
    </source>
</evidence>
<gene>
    <name evidence="3" type="ORF">EV702DRAFT_1137654</name>
</gene>
<proteinExistence type="predicted"/>